<reference evidence="1 2" key="1">
    <citation type="journal article" date="2016" name="Gene">
        <title>PacBio SMRT assembly of a complex multi-replicon genome reveals chlorocatechol degradative operon in a region of genome plasticity.</title>
        <authorList>
            <person name="Ricker N."/>
            <person name="Shen S.Y."/>
            <person name="Goordial J."/>
            <person name="Jin S."/>
            <person name="Fulthorpe R.R."/>
        </authorList>
    </citation>
    <scope>NUCLEOTIDE SEQUENCE [LARGE SCALE GENOMIC DNA]</scope>
    <source>
        <strain evidence="1 2">OLGA172</strain>
    </source>
</reference>
<accession>A0A161IAQ8</accession>
<proteinExistence type="predicted"/>
<evidence type="ECO:0000313" key="2">
    <source>
        <dbReference type="Proteomes" id="UP000076852"/>
    </source>
</evidence>
<keyword evidence="2" id="KW-1185">Reference proteome</keyword>
<dbReference type="RefSeq" id="WP_063494980.1">
    <property type="nucleotide sequence ID" value="NZ_CP014578.1"/>
</dbReference>
<organism evidence="1 2">
    <name type="scientific">Paraburkholderia phytofirmans OLGA172</name>
    <dbReference type="NCBI Taxonomy" id="1417228"/>
    <lineage>
        <taxon>Bacteria</taxon>
        <taxon>Pseudomonadati</taxon>
        <taxon>Pseudomonadota</taxon>
        <taxon>Betaproteobacteria</taxon>
        <taxon>Burkholderiales</taxon>
        <taxon>Burkholderiaceae</taxon>
        <taxon>Paraburkholderia</taxon>
    </lineage>
</organism>
<sequence>MSDSLLIHQVRYCAERIGFNDTMRTITNTVWLAIEQFTARYSEIPKRLEDLNVASVARFIETRSEGNPDVESLLLELTCVRLILLESGFSHNELTQLSVRVRRERLVNDKSGKYQFAKRLYA</sequence>
<dbReference type="Proteomes" id="UP000076852">
    <property type="component" value="Chromosome 1"/>
</dbReference>
<evidence type="ECO:0000313" key="1">
    <source>
        <dbReference type="EMBL" id="ANB71513.1"/>
    </source>
</evidence>
<dbReference type="STRING" id="1804984.AYM40_03370"/>
<dbReference type="OrthoDB" id="9005865at2"/>
<gene>
    <name evidence="1" type="ORF">AYM40_03370</name>
</gene>
<dbReference type="KEGG" id="buz:AYM40_03370"/>
<name>A0A161IAQ8_9BURK</name>
<dbReference type="EMBL" id="CP014578">
    <property type="protein sequence ID" value="ANB71513.1"/>
    <property type="molecule type" value="Genomic_DNA"/>
</dbReference>
<protein>
    <submittedName>
        <fullName evidence="1">Uncharacterized protein</fullName>
    </submittedName>
</protein>
<dbReference type="AlphaFoldDB" id="A0A161IAQ8"/>